<keyword evidence="4" id="KW-1185">Reference proteome</keyword>
<evidence type="ECO:0000313" key="4">
    <source>
        <dbReference type="Proteomes" id="UP000534294"/>
    </source>
</evidence>
<organism evidence="3 4">
    <name type="scientific">Prosthecobacter dejongeii</name>
    <dbReference type="NCBI Taxonomy" id="48465"/>
    <lineage>
        <taxon>Bacteria</taxon>
        <taxon>Pseudomonadati</taxon>
        <taxon>Verrucomicrobiota</taxon>
        <taxon>Verrucomicrobiia</taxon>
        <taxon>Verrucomicrobiales</taxon>
        <taxon>Verrucomicrobiaceae</taxon>
        <taxon>Prosthecobacter</taxon>
    </lineage>
</organism>
<dbReference type="PANTHER" id="PTHR22946">
    <property type="entry name" value="DIENELACTONE HYDROLASE DOMAIN-CONTAINING PROTEIN-RELATED"/>
    <property type="match status" value="1"/>
</dbReference>
<dbReference type="InterPro" id="IPR050261">
    <property type="entry name" value="FrsA_esterase"/>
</dbReference>
<dbReference type="GO" id="GO:0052689">
    <property type="term" value="F:carboxylic ester hydrolase activity"/>
    <property type="evidence" value="ECO:0007669"/>
    <property type="project" value="UniProtKB-ARBA"/>
</dbReference>
<keyword evidence="1" id="KW-0378">Hydrolase</keyword>
<dbReference type="EMBL" id="JACHIF010000004">
    <property type="protein sequence ID" value="MBB5038302.1"/>
    <property type="molecule type" value="Genomic_DNA"/>
</dbReference>
<evidence type="ECO:0000313" key="3">
    <source>
        <dbReference type="EMBL" id="MBB5038302.1"/>
    </source>
</evidence>
<dbReference type="PANTHER" id="PTHR22946:SF9">
    <property type="entry name" value="POLYKETIDE TRANSFERASE AF380"/>
    <property type="match status" value="1"/>
</dbReference>
<proteinExistence type="predicted"/>
<dbReference type="Gene3D" id="3.40.50.1820">
    <property type="entry name" value="alpha/beta hydrolase"/>
    <property type="match status" value="1"/>
</dbReference>
<sequence>MNKTPDFSSLRPERPLDERWELLKLRSLEADIYACFVPSEKPSSGPTLIVSHGAGEFKENYFEMARSLAKQGISCLLLDMHGHGQSGGKAYHVSMKEWVADLQAALDYLETRPDVDAKKMAAFGLSSGGTAILEAAVIDPRLRALIALDATVMNTLPWSITLTMASLSAVGYLKRWFTGNDLRISIVQMLEEVQLAADPEINARLKVDPGKLQAFANFPLPGASAAFFVNTIHRVSKISAATLIIWGEQDNLDPVSTAYKLHDALTCVKHVEVIEGNGHAGHLDRNRQRVFDLTGDWLLKHLA</sequence>
<evidence type="ECO:0000259" key="2">
    <source>
        <dbReference type="Pfam" id="PF12146"/>
    </source>
</evidence>
<accession>A0A7W7YLM1</accession>
<dbReference type="InterPro" id="IPR022742">
    <property type="entry name" value="Hydrolase_4"/>
</dbReference>
<name>A0A7W7YLM1_9BACT</name>
<dbReference type="SUPFAM" id="SSF53474">
    <property type="entry name" value="alpha/beta-Hydrolases"/>
    <property type="match status" value="1"/>
</dbReference>
<gene>
    <name evidence="3" type="ORF">HNQ64_002560</name>
</gene>
<dbReference type="Proteomes" id="UP000534294">
    <property type="component" value="Unassembled WGS sequence"/>
</dbReference>
<dbReference type="InterPro" id="IPR029058">
    <property type="entry name" value="AB_hydrolase_fold"/>
</dbReference>
<dbReference type="RefSeq" id="WP_184208971.1">
    <property type="nucleotide sequence ID" value="NZ_JACHIF010000004.1"/>
</dbReference>
<reference evidence="3 4" key="1">
    <citation type="submission" date="2020-08" db="EMBL/GenBank/DDBJ databases">
        <title>Genomic Encyclopedia of Type Strains, Phase IV (KMG-IV): sequencing the most valuable type-strain genomes for metagenomic binning, comparative biology and taxonomic classification.</title>
        <authorList>
            <person name="Goeker M."/>
        </authorList>
    </citation>
    <scope>NUCLEOTIDE SEQUENCE [LARGE SCALE GENOMIC DNA]</scope>
    <source>
        <strain evidence="3 4">DSM 12251</strain>
    </source>
</reference>
<feature type="domain" description="Serine aminopeptidase S33" evidence="2">
    <location>
        <begin position="47"/>
        <end position="285"/>
    </location>
</feature>
<dbReference type="AlphaFoldDB" id="A0A7W7YLM1"/>
<protein>
    <submittedName>
        <fullName evidence="3">Pimeloyl-ACP methyl ester carboxylesterase</fullName>
    </submittedName>
</protein>
<comment type="caution">
    <text evidence="3">The sequence shown here is derived from an EMBL/GenBank/DDBJ whole genome shotgun (WGS) entry which is preliminary data.</text>
</comment>
<dbReference type="Pfam" id="PF12146">
    <property type="entry name" value="Hydrolase_4"/>
    <property type="match status" value="1"/>
</dbReference>
<evidence type="ECO:0000256" key="1">
    <source>
        <dbReference type="ARBA" id="ARBA00022801"/>
    </source>
</evidence>